<feature type="region of interest" description="Disordered" evidence="2">
    <location>
        <begin position="549"/>
        <end position="614"/>
    </location>
</feature>
<feature type="compositionally biased region" description="Basic and acidic residues" evidence="2">
    <location>
        <begin position="600"/>
        <end position="611"/>
    </location>
</feature>
<reference evidence="4" key="1">
    <citation type="submission" date="2022-03" db="EMBL/GenBank/DDBJ databases">
        <authorList>
            <person name="Alioto T."/>
            <person name="Alioto T."/>
            <person name="Gomez Garrido J."/>
        </authorList>
    </citation>
    <scope>NUCLEOTIDE SEQUENCE</scope>
</reference>
<dbReference type="Pfam" id="PF07654">
    <property type="entry name" value="C1-set"/>
    <property type="match status" value="1"/>
</dbReference>
<feature type="compositionally biased region" description="Basic residues" evidence="2">
    <location>
        <begin position="574"/>
        <end position="587"/>
    </location>
</feature>
<proteinExistence type="predicted"/>
<organism evidence="4 5">
    <name type="scientific">Pelobates cultripes</name>
    <name type="common">Western spadefoot toad</name>
    <dbReference type="NCBI Taxonomy" id="61616"/>
    <lineage>
        <taxon>Eukaryota</taxon>
        <taxon>Metazoa</taxon>
        <taxon>Chordata</taxon>
        <taxon>Craniata</taxon>
        <taxon>Vertebrata</taxon>
        <taxon>Euteleostomi</taxon>
        <taxon>Amphibia</taxon>
        <taxon>Batrachia</taxon>
        <taxon>Anura</taxon>
        <taxon>Pelobatoidea</taxon>
        <taxon>Pelobatidae</taxon>
        <taxon>Pelobates</taxon>
    </lineage>
</organism>
<dbReference type="InterPro" id="IPR003597">
    <property type="entry name" value="Ig_C1-set"/>
</dbReference>
<dbReference type="SUPFAM" id="SSF48726">
    <property type="entry name" value="Immunoglobulin"/>
    <property type="match status" value="3"/>
</dbReference>
<evidence type="ECO:0000256" key="1">
    <source>
        <dbReference type="ARBA" id="ARBA00023319"/>
    </source>
</evidence>
<dbReference type="FunFam" id="2.60.40.10:FF:001931">
    <property type="entry name" value="Uncharacterized LOC100216153"/>
    <property type="match status" value="1"/>
</dbReference>
<dbReference type="InterPro" id="IPR003006">
    <property type="entry name" value="Ig/MHC_CS"/>
</dbReference>
<dbReference type="InterPro" id="IPR013783">
    <property type="entry name" value="Ig-like_fold"/>
</dbReference>
<sequence length="640" mass="73227">MQTFWPRQHRPGQWGTDKAGQSMGHRQSRPISKAQTKPAKSWGTDKSGSSVMHRKGRVEKNCRVGRRGQETGYASTLAGRTGHPRPQAGKNPAHLPTQQVNHTEKHTKPVVAEPVTVSLCESGEIMYSLNLQNFYPKEIKIIWTYGPGQSHKPATSNDVIKTNPDLTYSIQSELKVPGDYFKDPNFIVCLSWEHSSLDHPEHREFCSKDPEFTWRPEIQEIPIPPVLLGKKVTLQYNISNYYPARPDALAVRWFKKEKGSSELVHLRACYNYKIPPRLTHNKQPDYTYSCTACLDVYPSLSSEQGAQFICRVEHPSLERPIERHTEPLQVKGKPEMKEPVKLTICGTGDMLCAMNLRHFYPWNLWIRWFWGENLIKSQEKYEENSDQTFNVLSECRINERDFQNPDYKIRTTWEHESMEGCASRDISIRDPEVFPWRPIMSEIAVPRLKVGERATLQCVISKYFPNALTIKWIKRTRSGHETQCLPPDYAVTDSPSHRLEDHSYSCETCLSFTPSIAEEDGAEFICRVQHPSLENPVSQSTGVLNVADMNTHWTGPTHSQPVSPVCNNSDFPKRKNRRNSSKLKKRKPVEDDKPETESYSENKRSYLEDHPLAAGVQDVYMDEASDGMGDPGEEDKMIIG</sequence>
<gene>
    <name evidence="4" type="ORF">PECUL_23A060797</name>
</gene>
<dbReference type="InterPro" id="IPR036179">
    <property type="entry name" value="Ig-like_dom_sf"/>
</dbReference>
<feature type="region of interest" description="Disordered" evidence="2">
    <location>
        <begin position="1"/>
        <end position="95"/>
    </location>
</feature>
<dbReference type="EMBL" id="OW240918">
    <property type="protein sequence ID" value="CAH2307918.1"/>
    <property type="molecule type" value="Genomic_DNA"/>
</dbReference>
<name>A0AAD1SQT1_PELCU</name>
<keyword evidence="1" id="KW-0393">Immunoglobulin domain</keyword>
<feature type="domain" description="Ig-like" evidence="3">
    <location>
        <begin position="431"/>
        <end position="538"/>
    </location>
</feature>
<dbReference type="PROSITE" id="PS50835">
    <property type="entry name" value="IG_LIKE"/>
    <property type="match status" value="2"/>
</dbReference>
<feature type="compositionally biased region" description="Polar residues" evidence="2">
    <location>
        <begin position="551"/>
        <end position="570"/>
    </location>
</feature>
<keyword evidence="5" id="KW-1185">Reference proteome</keyword>
<protein>
    <submittedName>
        <fullName evidence="4">Ig mu heavy chain disease -like</fullName>
    </submittedName>
</protein>
<evidence type="ECO:0000313" key="5">
    <source>
        <dbReference type="Proteomes" id="UP001295444"/>
    </source>
</evidence>
<evidence type="ECO:0000256" key="2">
    <source>
        <dbReference type="SAM" id="MobiDB-lite"/>
    </source>
</evidence>
<dbReference type="Proteomes" id="UP001295444">
    <property type="component" value="Chromosome 07"/>
</dbReference>
<evidence type="ECO:0000313" key="4">
    <source>
        <dbReference type="EMBL" id="CAH2307918.1"/>
    </source>
</evidence>
<dbReference type="PROSITE" id="PS00290">
    <property type="entry name" value="IG_MHC"/>
    <property type="match status" value="2"/>
</dbReference>
<dbReference type="InterPro" id="IPR050380">
    <property type="entry name" value="Immune_Resp_Modulators"/>
</dbReference>
<dbReference type="AlphaFoldDB" id="A0AAD1SQT1"/>
<dbReference type="PANTHER" id="PTHR23411">
    <property type="entry name" value="TAPASIN"/>
    <property type="match status" value="1"/>
</dbReference>
<feature type="domain" description="Ig-like" evidence="3">
    <location>
        <begin position="216"/>
        <end position="322"/>
    </location>
</feature>
<dbReference type="InterPro" id="IPR007110">
    <property type="entry name" value="Ig-like_dom"/>
</dbReference>
<evidence type="ECO:0000259" key="3">
    <source>
        <dbReference type="PROSITE" id="PS50835"/>
    </source>
</evidence>
<dbReference type="FunFam" id="2.60.40.10:FF:001774">
    <property type="entry name" value="Uncharacterized LOC100216153"/>
    <property type="match status" value="2"/>
</dbReference>
<accession>A0AAD1SQT1</accession>
<dbReference type="SMART" id="SM00407">
    <property type="entry name" value="IGc1"/>
    <property type="match status" value="1"/>
</dbReference>
<dbReference type="Gene3D" id="2.60.40.10">
    <property type="entry name" value="Immunoglobulins"/>
    <property type="match status" value="4"/>
</dbReference>